<proteinExistence type="predicted"/>
<dbReference type="Gene3D" id="3.80.10.10">
    <property type="entry name" value="Ribonuclease Inhibitor"/>
    <property type="match status" value="1"/>
</dbReference>
<evidence type="ECO:0000313" key="3">
    <source>
        <dbReference type="Proteomes" id="UP001221142"/>
    </source>
</evidence>
<keyword evidence="1" id="KW-0175">Coiled coil</keyword>
<evidence type="ECO:0000256" key="1">
    <source>
        <dbReference type="SAM" id="Coils"/>
    </source>
</evidence>
<dbReference type="EMBL" id="JARKIF010000024">
    <property type="protein sequence ID" value="KAJ7615456.1"/>
    <property type="molecule type" value="Genomic_DNA"/>
</dbReference>
<comment type="caution">
    <text evidence="2">The sequence shown here is derived from an EMBL/GenBank/DDBJ whole genome shotgun (WGS) entry which is preliminary data.</text>
</comment>
<evidence type="ECO:0008006" key="4">
    <source>
        <dbReference type="Google" id="ProtNLM"/>
    </source>
</evidence>
<dbReference type="InterPro" id="IPR032675">
    <property type="entry name" value="LRR_dom_sf"/>
</dbReference>
<gene>
    <name evidence="2" type="ORF">FB45DRAFT_1064375</name>
</gene>
<accession>A0AAD7FEF6</accession>
<dbReference type="Proteomes" id="UP001221142">
    <property type="component" value="Unassembled WGS sequence"/>
</dbReference>
<name>A0AAD7FEF6_9AGAR</name>
<organism evidence="2 3">
    <name type="scientific">Roridomyces roridus</name>
    <dbReference type="NCBI Taxonomy" id="1738132"/>
    <lineage>
        <taxon>Eukaryota</taxon>
        <taxon>Fungi</taxon>
        <taxon>Dikarya</taxon>
        <taxon>Basidiomycota</taxon>
        <taxon>Agaricomycotina</taxon>
        <taxon>Agaricomycetes</taxon>
        <taxon>Agaricomycetidae</taxon>
        <taxon>Agaricales</taxon>
        <taxon>Marasmiineae</taxon>
        <taxon>Mycenaceae</taxon>
        <taxon>Roridomyces</taxon>
    </lineage>
</organism>
<reference evidence="2" key="1">
    <citation type="submission" date="2023-03" db="EMBL/GenBank/DDBJ databases">
        <title>Massive genome expansion in bonnet fungi (Mycena s.s.) driven by repeated elements and novel gene families across ecological guilds.</title>
        <authorList>
            <consortium name="Lawrence Berkeley National Laboratory"/>
            <person name="Harder C.B."/>
            <person name="Miyauchi S."/>
            <person name="Viragh M."/>
            <person name="Kuo A."/>
            <person name="Thoen E."/>
            <person name="Andreopoulos B."/>
            <person name="Lu D."/>
            <person name="Skrede I."/>
            <person name="Drula E."/>
            <person name="Henrissat B."/>
            <person name="Morin E."/>
            <person name="Kohler A."/>
            <person name="Barry K."/>
            <person name="LaButti K."/>
            <person name="Morin E."/>
            <person name="Salamov A."/>
            <person name="Lipzen A."/>
            <person name="Mereny Z."/>
            <person name="Hegedus B."/>
            <person name="Baldrian P."/>
            <person name="Stursova M."/>
            <person name="Weitz H."/>
            <person name="Taylor A."/>
            <person name="Grigoriev I.V."/>
            <person name="Nagy L.G."/>
            <person name="Martin F."/>
            <person name="Kauserud H."/>
        </authorList>
    </citation>
    <scope>NUCLEOTIDE SEQUENCE</scope>
    <source>
        <strain evidence="2">9284</strain>
    </source>
</reference>
<evidence type="ECO:0000313" key="2">
    <source>
        <dbReference type="EMBL" id="KAJ7615456.1"/>
    </source>
</evidence>
<dbReference type="SUPFAM" id="SSF52058">
    <property type="entry name" value="L domain-like"/>
    <property type="match status" value="1"/>
</dbReference>
<keyword evidence="3" id="KW-1185">Reference proteome</keyword>
<feature type="coiled-coil region" evidence="1">
    <location>
        <begin position="1"/>
        <end position="35"/>
    </location>
</feature>
<protein>
    <recommendedName>
        <fullName evidence="4">F-box domain-containing protein</fullName>
    </recommendedName>
</protein>
<sequence>MAMLRARLAHIDEQVAALESQMALLRRDRKIVQDELAAIVYPILTLPDDVTSGIFLQYADDYPTQICSPMVLASICTQWREVALATNGLWTRFSAGHFYVRSSQKLVHFPDLLRMWLSRSGALPLDLRIPLPSSTSTIPSREAIVRLLFEYSSQWGSMQLSSPESIELPRDIEGGSFPSLTHLSLYSHHAVAPIPSFLDAPRLRIVKLAGLTLVDHWRDSLPSLPWGQLTNLEMQIADLGECLDILEHTQMLEVLGFTLNVDLEQVPPRGIILHHVHTLVLCGQPSHGIIPHLTLPALRRLGIEMVTSEYTPAIESLIERSGCPLTMVSLDDMHDVHAIAALLRTIRTTQEVQLKLPMLDEDGFSRLFKTIADDPSLLPALTTLEITKCMPGTIELSPLADMLVRRSGQRGEFESTKLESFKLLFREPSGYDDFLPEWNFGGRSDEVARDIGRVRELRAGGLGLEIRPTVPWLNGNVTAEMAKALCGPL</sequence>
<dbReference type="AlphaFoldDB" id="A0AAD7FEF6"/>